<accession>A0A2S0PED4</accession>
<organism evidence="1 2">
    <name type="scientific">Microvirgula aerodenitrificans</name>
    <dbReference type="NCBI Taxonomy" id="57480"/>
    <lineage>
        <taxon>Bacteria</taxon>
        <taxon>Pseudomonadati</taxon>
        <taxon>Pseudomonadota</taxon>
        <taxon>Betaproteobacteria</taxon>
        <taxon>Neisseriales</taxon>
        <taxon>Aquaspirillaceae</taxon>
        <taxon>Microvirgula</taxon>
    </lineage>
</organism>
<dbReference type="RefSeq" id="WP_107890129.1">
    <property type="nucleotide sequence ID" value="NZ_CAURZP010000009.1"/>
</dbReference>
<protein>
    <submittedName>
        <fullName evidence="1">Uncharacterized protein</fullName>
    </submittedName>
</protein>
<gene>
    <name evidence="1" type="ORF">DAI18_18065</name>
</gene>
<evidence type="ECO:0000313" key="2">
    <source>
        <dbReference type="Proteomes" id="UP000244173"/>
    </source>
</evidence>
<reference evidence="1 2" key="1">
    <citation type="submission" date="2018-04" db="EMBL/GenBank/DDBJ databases">
        <title>Denitrifier Microvirgula.</title>
        <authorList>
            <person name="Anderson E."/>
            <person name="Jang J."/>
            <person name="Ishii S."/>
        </authorList>
    </citation>
    <scope>NUCLEOTIDE SEQUENCE [LARGE SCALE GENOMIC DNA]</scope>
    <source>
        <strain evidence="1 2">BE2.4</strain>
    </source>
</reference>
<name>A0A2S0PED4_9NEIS</name>
<keyword evidence="2" id="KW-1185">Reference proteome</keyword>
<proteinExistence type="predicted"/>
<dbReference type="OrthoDB" id="8862161at2"/>
<dbReference type="EMBL" id="CP028519">
    <property type="protein sequence ID" value="AVY95736.1"/>
    <property type="molecule type" value="Genomic_DNA"/>
</dbReference>
<dbReference type="KEGG" id="maer:DAI18_18065"/>
<sequence>MENYPPVLSQFEVQAKMLDFAEDSSNLEDAIAMLAGWIEMAEPRLQQHDIAALICIGGTLYRESRRRRLT</sequence>
<dbReference type="Proteomes" id="UP000244173">
    <property type="component" value="Chromosome"/>
</dbReference>
<evidence type="ECO:0000313" key="1">
    <source>
        <dbReference type="EMBL" id="AVY95736.1"/>
    </source>
</evidence>
<dbReference type="AlphaFoldDB" id="A0A2S0PED4"/>